<gene>
    <name evidence="1" type="ORF">SDC9_120246</name>
</gene>
<organism evidence="1">
    <name type="scientific">bioreactor metagenome</name>
    <dbReference type="NCBI Taxonomy" id="1076179"/>
    <lineage>
        <taxon>unclassified sequences</taxon>
        <taxon>metagenomes</taxon>
        <taxon>ecological metagenomes</taxon>
    </lineage>
</organism>
<comment type="caution">
    <text evidence="1">The sequence shown here is derived from an EMBL/GenBank/DDBJ whole genome shotgun (WGS) entry which is preliminary data.</text>
</comment>
<accession>A0A645C692</accession>
<dbReference type="AlphaFoldDB" id="A0A645C692"/>
<evidence type="ECO:0000313" key="1">
    <source>
        <dbReference type="EMBL" id="MPM73270.1"/>
    </source>
</evidence>
<protein>
    <submittedName>
        <fullName evidence="1">Uncharacterized protein</fullName>
    </submittedName>
</protein>
<name>A0A645C692_9ZZZZ</name>
<dbReference type="EMBL" id="VSSQ01025252">
    <property type="protein sequence ID" value="MPM73270.1"/>
    <property type="molecule type" value="Genomic_DNA"/>
</dbReference>
<reference evidence="1" key="1">
    <citation type="submission" date="2019-08" db="EMBL/GenBank/DDBJ databases">
        <authorList>
            <person name="Kucharzyk K."/>
            <person name="Murdoch R.W."/>
            <person name="Higgins S."/>
            <person name="Loffler F."/>
        </authorList>
    </citation>
    <scope>NUCLEOTIDE SEQUENCE</scope>
</reference>
<proteinExistence type="predicted"/>
<sequence>MMQLFVIHVKRENKCEKSTREITKKIVKKRHKQNIAYLCVDENLTY</sequence>